<keyword evidence="4" id="KW-1185">Reference proteome</keyword>
<feature type="compositionally biased region" description="Acidic residues" evidence="1">
    <location>
        <begin position="85"/>
        <end position="102"/>
    </location>
</feature>
<gene>
    <name evidence="3" type="ORF">K239x_26360</name>
</gene>
<evidence type="ECO:0000313" key="3">
    <source>
        <dbReference type="EMBL" id="QDT10679.1"/>
    </source>
</evidence>
<evidence type="ECO:0000313" key="4">
    <source>
        <dbReference type="Proteomes" id="UP000319817"/>
    </source>
</evidence>
<dbReference type="EMBL" id="CP036526">
    <property type="protein sequence ID" value="QDT10679.1"/>
    <property type="molecule type" value="Genomic_DNA"/>
</dbReference>
<feature type="transmembrane region" description="Helical" evidence="2">
    <location>
        <begin position="500"/>
        <end position="518"/>
    </location>
</feature>
<keyword evidence="2" id="KW-0472">Membrane</keyword>
<dbReference type="AlphaFoldDB" id="A0A517NU74"/>
<keyword evidence="2" id="KW-1133">Transmembrane helix</keyword>
<evidence type="ECO:0000256" key="2">
    <source>
        <dbReference type="SAM" id="Phobius"/>
    </source>
</evidence>
<evidence type="ECO:0000256" key="1">
    <source>
        <dbReference type="SAM" id="MobiDB-lite"/>
    </source>
</evidence>
<dbReference type="Proteomes" id="UP000319817">
    <property type="component" value="Chromosome"/>
</dbReference>
<feature type="region of interest" description="Disordered" evidence="1">
    <location>
        <begin position="44"/>
        <end position="105"/>
    </location>
</feature>
<dbReference type="RefSeq" id="WP_145418403.1">
    <property type="nucleotide sequence ID" value="NZ_CP036526.1"/>
</dbReference>
<accession>A0A517NU74</accession>
<name>A0A517NU74_9BACT</name>
<feature type="compositionally biased region" description="Polar residues" evidence="1">
    <location>
        <begin position="126"/>
        <end position="135"/>
    </location>
</feature>
<feature type="compositionally biased region" description="Low complexity" evidence="1">
    <location>
        <begin position="152"/>
        <end position="170"/>
    </location>
</feature>
<protein>
    <submittedName>
        <fullName evidence="3">Uncharacterized protein</fullName>
    </submittedName>
</protein>
<sequence>MPPTLQCPRCNQTVTIGAESAGMRVKCPHCEKLFLAPGFSASTNDDDDWLSLDTDGASVASSPTIASRDDPASDAPTLDDSQSFDSEELDDVEVVEDDEPNVDEPNVLAKFGDELSAFTSSIEPLPSATANSGNQLGDAGDSFDALPPFSDAETPAQATAAGKAPASNAAGKTPSLNESVDDDDEFKIPDLPLPVRVPLQETLPTADLADTPPAGRGQTDAGKPRQADAVEYESEYRVKCNICGSILYAKAAQAGKSIKCTDCHSPVKVPPPPRVKKKLTIDVENAKTFGFEDSAAHKKKRVDPYQKSAQDLLDEAERDEDKTPTTFQDPDIPSLREWATNVFGIFLDFGVIARWLCLSMMGAIPAAIVISIGHPLLVVGLMVWGVVFTALTVACGFAIMLSVANEHETVTDWPEADPTAWIDDLVVALSAVILAGVPILAITSLAFGPGLLSTAMTMFSIYLLFPFFVLSMMDMQSIFMPFSPEVARSVTRCQEAWGGLYFSAGLLFAVLFFFFVGLSSAAPVAAAVIAVFASVAVAFCYFSMIGRLAFAIGQSVNEPAKNKPDSAAETTAK</sequence>
<feature type="transmembrane region" description="Helical" evidence="2">
    <location>
        <begin position="355"/>
        <end position="377"/>
    </location>
</feature>
<dbReference type="OrthoDB" id="239030at2"/>
<feature type="transmembrane region" description="Helical" evidence="2">
    <location>
        <begin position="425"/>
        <end position="447"/>
    </location>
</feature>
<feature type="transmembrane region" description="Helical" evidence="2">
    <location>
        <begin position="459"/>
        <end position="479"/>
    </location>
</feature>
<proteinExistence type="predicted"/>
<feature type="region of interest" description="Disordered" evidence="1">
    <location>
        <begin position="126"/>
        <end position="228"/>
    </location>
</feature>
<keyword evidence="2" id="KW-0812">Transmembrane</keyword>
<feature type="transmembrane region" description="Helical" evidence="2">
    <location>
        <begin position="524"/>
        <end position="544"/>
    </location>
</feature>
<organism evidence="3 4">
    <name type="scientific">Stieleria marina</name>
    <dbReference type="NCBI Taxonomy" id="1930275"/>
    <lineage>
        <taxon>Bacteria</taxon>
        <taxon>Pseudomonadati</taxon>
        <taxon>Planctomycetota</taxon>
        <taxon>Planctomycetia</taxon>
        <taxon>Pirellulales</taxon>
        <taxon>Pirellulaceae</taxon>
        <taxon>Stieleria</taxon>
    </lineage>
</organism>
<feature type="transmembrane region" description="Helical" evidence="2">
    <location>
        <begin position="383"/>
        <end position="404"/>
    </location>
</feature>
<reference evidence="3 4" key="1">
    <citation type="submission" date="2019-02" db="EMBL/GenBank/DDBJ databases">
        <title>Deep-cultivation of Planctomycetes and their phenomic and genomic characterization uncovers novel biology.</title>
        <authorList>
            <person name="Wiegand S."/>
            <person name="Jogler M."/>
            <person name="Boedeker C."/>
            <person name="Pinto D."/>
            <person name="Vollmers J."/>
            <person name="Rivas-Marin E."/>
            <person name="Kohn T."/>
            <person name="Peeters S.H."/>
            <person name="Heuer A."/>
            <person name="Rast P."/>
            <person name="Oberbeckmann S."/>
            <person name="Bunk B."/>
            <person name="Jeske O."/>
            <person name="Meyerdierks A."/>
            <person name="Storesund J.E."/>
            <person name="Kallscheuer N."/>
            <person name="Luecker S."/>
            <person name="Lage O.M."/>
            <person name="Pohl T."/>
            <person name="Merkel B.J."/>
            <person name="Hornburger P."/>
            <person name="Mueller R.-W."/>
            <person name="Bruemmer F."/>
            <person name="Labrenz M."/>
            <person name="Spormann A.M."/>
            <person name="Op den Camp H."/>
            <person name="Overmann J."/>
            <person name="Amann R."/>
            <person name="Jetten M.S.M."/>
            <person name="Mascher T."/>
            <person name="Medema M.H."/>
            <person name="Devos D.P."/>
            <person name="Kaster A.-K."/>
            <person name="Ovreas L."/>
            <person name="Rohde M."/>
            <person name="Galperin M.Y."/>
            <person name="Jogler C."/>
        </authorList>
    </citation>
    <scope>NUCLEOTIDE SEQUENCE [LARGE SCALE GENOMIC DNA]</scope>
    <source>
        <strain evidence="3 4">K23_9</strain>
    </source>
</reference>